<reference evidence="2 3" key="1">
    <citation type="submission" date="2015-07" db="EMBL/GenBank/DDBJ databases">
        <title>Isolation and Genomic Characterization of a Novel Halophilic Metal-Reducing Deltaproteobacterium from the Deep Subsurface.</title>
        <authorList>
            <person name="Badalamenti J.P."/>
            <person name="Summers Z.M."/>
            <person name="Gralnick J.A."/>
            <person name="Bond D.R."/>
        </authorList>
    </citation>
    <scope>NUCLEOTIDE SEQUENCE [LARGE SCALE GENOMIC DNA]</scope>
    <source>
        <strain evidence="2 3">WTL</strain>
    </source>
</reference>
<protein>
    <recommendedName>
        <fullName evidence="4">DUF3014 domain-containing protein</fullName>
    </recommendedName>
</protein>
<dbReference type="InterPro" id="IPR021382">
    <property type="entry name" value="DUF3014"/>
</dbReference>
<evidence type="ECO:0008006" key="4">
    <source>
        <dbReference type="Google" id="ProtNLM"/>
    </source>
</evidence>
<dbReference type="Proteomes" id="UP000057158">
    <property type="component" value="Chromosome"/>
</dbReference>
<keyword evidence="1" id="KW-0472">Membrane</keyword>
<keyword evidence="1" id="KW-0812">Transmembrane</keyword>
<gene>
    <name evidence="2" type="ORF">DSOUD_1619</name>
</gene>
<evidence type="ECO:0000256" key="1">
    <source>
        <dbReference type="SAM" id="Phobius"/>
    </source>
</evidence>
<dbReference type="AlphaFoldDB" id="A0A0M4D670"/>
<dbReference type="EMBL" id="CP010802">
    <property type="protein sequence ID" value="ALC16397.1"/>
    <property type="molecule type" value="Genomic_DNA"/>
</dbReference>
<organism evidence="2 3">
    <name type="scientific">Desulfuromonas soudanensis</name>
    <dbReference type="NCBI Taxonomy" id="1603606"/>
    <lineage>
        <taxon>Bacteria</taxon>
        <taxon>Pseudomonadati</taxon>
        <taxon>Thermodesulfobacteriota</taxon>
        <taxon>Desulfuromonadia</taxon>
        <taxon>Desulfuromonadales</taxon>
        <taxon>Desulfuromonadaceae</taxon>
        <taxon>Desulfuromonas</taxon>
    </lineage>
</organism>
<proteinExistence type="predicted"/>
<keyword evidence="1" id="KW-1133">Transmembrane helix</keyword>
<dbReference type="STRING" id="1603606.DSOUD_1619"/>
<sequence length="281" mass="31607">MRPLLLSLYRLLQLSKGKEKTMKPSTLSMILLALCIIAAAIFFRWPQPPPEPLPPLVQVQPVPERRAEPAILHPLPLPDIVEPPLPSLAESDPYLQELLARNIETPKLLGLLIPRDFIPRLVLIVDTLPQRTIPLQHLPLKAPEGTFLTLTTAEGLTIAPANAARYAPYVALAEAIPAETLASLYRRLYPLFQQAYEEMGYSRRYFNDRLVEVIDHLLATPDPAAPLLLEPRIRRVIYADPSFEALSAGQKILLRMGDENRRRVVKVLRDFRAAIVLQGPQ</sequence>
<evidence type="ECO:0000313" key="3">
    <source>
        <dbReference type="Proteomes" id="UP000057158"/>
    </source>
</evidence>
<evidence type="ECO:0000313" key="2">
    <source>
        <dbReference type="EMBL" id="ALC16397.1"/>
    </source>
</evidence>
<keyword evidence="3" id="KW-1185">Reference proteome</keyword>
<feature type="transmembrane region" description="Helical" evidence="1">
    <location>
        <begin position="27"/>
        <end position="45"/>
    </location>
</feature>
<accession>A0A0M4D670</accession>
<name>A0A0M4D670_9BACT</name>
<dbReference type="KEGG" id="des:DSOUD_1619"/>
<dbReference type="PATRIC" id="fig|1603606.3.peg.1763"/>
<dbReference type="Pfam" id="PF11219">
    <property type="entry name" value="DUF3014"/>
    <property type="match status" value="1"/>
</dbReference>